<evidence type="ECO:0000313" key="3">
    <source>
        <dbReference type="Proteomes" id="UP000279236"/>
    </source>
</evidence>
<dbReference type="Proteomes" id="UP000279236">
    <property type="component" value="Unassembled WGS sequence"/>
</dbReference>
<protein>
    <submittedName>
        <fullName evidence="2">Uncharacterized protein</fullName>
    </submittedName>
</protein>
<evidence type="ECO:0000313" key="2">
    <source>
        <dbReference type="EMBL" id="RSH86301.1"/>
    </source>
</evidence>
<dbReference type="RefSeq" id="XP_028479086.1">
    <property type="nucleotide sequence ID" value="XM_028620114.1"/>
</dbReference>
<evidence type="ECO:0000256" key="1">
    <source>
        <dbReference type="SAM" id="MobiDB-lite"/>
    </source>
</evidence>
<feature type="compositionally biased region" description="Pro residues" evidence="1">
    <location>
        <begin position="334"/>
        <end position="343"/>
    </location>
</feature>
<dbReference type="AlphaFoldDB" id="A0A427Y5E1"/>
<organism evidence="2 3">
    <name type="scientific">Apiotrichum porosum</name>
    <dbReference type="NCBI Taxonomy" id="105984"/>
    <lineage>
        <taxon>Eukaryota</taxon>
        <taxon>Fungi</taxon>
        <taxon>Dikarya</taxon>
        <taxon>Basidiomycota</taxon>
        <taxon>Agaricomycotina</taxon>
        <taxon>Tremellomycetes</taxon>
        <taxon>Trichosporonales</taxon>
        <taxon>Trichosporonaceae</taxon>
        <taxon>Apiotrichum</taxon>
    </lineage>
</organism>
<name>A0A427Y5E1_9TREE</name>
<accession>A0A427Y5E1</accession>
<sequence>MSKSLIVILTPEEHAALHIQRAPNWAEDEPVYLSPQPCAPCDKAGHECVIDPVREGCGSSRSSIERRCRGCLASNKKCGIPTLRGQNEYQHVGEGKYQLVPRPAAEMERRAKMQRYNIAHNNRRRSVARAKVPASVPPSTASAPPTLPPMASPMVSTPAALDTVVSDAAKTPTKKSAKAPAKQSAKAPGKKSTKVPAGTSTSKSAKEQVTTRAANHTKPQPTATSSSQGPEVSLNAENAVPTSVTGGRRYRLHSDTEDEGGLRGRPLKRRFWETSISQASPESWRDAPSWSSNSPNGDAVPKPVDDQVIPPHQADPEATSVDILAAPLTVSPSSPSPLPPQHGPSPSGTNDVPPPPMQGSAAVPVPYANCGRSVLIDTLLDRDEEIVSLRRELVRQHREVEAKNRQIEIVRSALGTAPSI</sequence>
<dbReference type="GeneID" id="39589085"/>
<feature type="compositionally biased region" description="Low complexity" evidence="1">
    <location>
        <begin position="178"/>
        <end position="187"/>
    </location>
</feature>
<comment type="caution">
    <text evidence="2">The sequence shown here is derived from an EMBL/GenBank/DDBJ whole genome shotgun (WGS) entry which is preliminary data.</text>
</comment>
<feature type="region of interest" description="Disordered" evidence="1">
    <location>
        <begin position="115"/>
        <end position="362"/>
    </location>
</feature>
<keyword evidence="3" id="KW-1185">Reference proteome</keyword>
<reference evidence="2 3" key="1">
    <citation type="submission" date="2018-11" db="EMBL/GenBank/DDBJ databases">
        <title>Genome sequence of Apiotrichum porosum DSM 27194.</title>
        <authorList>
            <person name="Aliyu H."/>
            <person name="Gorte O."/>
            <person name="Ochsenreither K."/>
        </authorList>
    </citation>
    <scope>NUCLEOTIDE SEQUENCE [LARGE SCALE GENOMIC DNA]</scope>
    <source>
        <strain evidence="2 3">DSM 27194</strain>
    </source>
</reference>
<feature type="compositionally biased region" description="Polar residues" evidence="1">
    <location>
        <begin position="198"/>
        <end position="230"/>
    </location>
</feature>
<feature type="compositionally biased region" description="Low complexity" evidence="1">
    <location>
        <begin position="132"/>
        <end position="144"/>
    </location>
</feature>
<proteinExistence type="predicted"/>
<dbReference type="EMBL" id="RSCE01000002">
    <property type="protein sequence ID" value="RSH86301.1"/>
    <property type="molecule type" value="Genomic_DNA"/>
</dbReference>
<gene>
    <name evidence="2" type="ORF">EHS24_004542</name>
</gene>